<keyword evidence="7" id="KW-0819">tRNA processing</keyword>
<keyword evidence="11" id="KW-0862">Zinc</keyword>
<accession>A0A158QFQ0</accession>
<evidence type="ECO:0000256" key="15">
    <source>
        <dbReference type="SAM" id="Phobius"/>
    </source>
</evidence>
<evidence type="ECO:0000256" key="3">
    <source>
        <dbReference type="ARBA" id="ARBA00004906"/>
    </source>
</evidence>
<feature type="region of interest" description="Disordered" evidence="14">
    <location>
        <begin position="890"/>
        <end position="918"/>
    </location>
</feature>
<feature type="transmembrane region" description="Helical" evidence="15">
    <location>
        <begin position="1263"/>
        <end position="1281"/>
    </location>
</feature>
<dbReference type="SUPFAM" id="SSF81901">
    <property type="entry name" value="HCP-like"/>
    <property type="match status" value="1"/>
</dbReference>
<keyword evidence="8" id="KW-0479">Metal-binding</keyword>
<evidence type="ECO:0000256" key="6">
    <source>
        <dbReference type="ARBA" id="ARBA00022679"/>
    </source>
</evidence>
<evidence type="ECO:0000256" key="13">
    <source>
        <dbReference type="PROSITE-ProRule" id="PRU00175"/>
    </source>
</evidence>
<feature type="transmembrane region" description="Helical" evidence="15">
    <location>
        <begin position="1223"/>
        <end position="1243"/>
    </location>
</feature>
<dbReference type="Pfam" id="PF01900">
    <property type="entry name" value="RNase_P_Rpp14"/>
    <property type="match status" value="1"/>
</dbReference>
<keyword evidence="10" id="KW-0833">Ubl conjugation pathway</keyword>
<dbReference type="EMBL" id="UYSG01011247">
    <property type="protein sequence ID" value="VDL61577.1"/>
    <property type="molecule type" value="Genomic_DNA"/>
</dbReference>
<evidence type="ECO:0000256" key="5">
    <source>
        <dbReference type="ARBA" id="ARBA00012483"/>
    </source>
</evidence>
<evidence type="ECO:0000256" key="14">
    <source>
        <dbReference type="SAM" id="MobiDB-lite"/>
    </source>
</evidence>
<name>A0A158QFQ0_HYMDI</name>
<dbReference type="STRING" id="6216.A0A158QFQ0"/>
<evidence type="ECO:0000313" key="18">
    <source>
        <dbReference type="Proteomes" id="UP000274504"/>
    </source>
</evidence>
<comment type="subcellular location">
    <subcellularLocation>
        <location evidence="2">Endomembrane system</location>
    </subcellularLocation>
</comment>
<evidence type="ECO:0000256" key="9">
    <source>
        <dbReference type="ARBA" id="ARBA00022771"/>
    </source>
</evidence>
<dbReference type="SMART" id="SM00184">
    <property type="entry name" value="RING"/>
    <property type="match status" value="1"/>
</dbReference>
<dbReference type="OrthoDB" id="1874341at2759"/>
<reference evidence="19" key="1">
    <citation type="submission" date="2016-04" db="UniProtKB">
        <authorList>
            <consortium name="WormBaseParasite"/>
        </authorList>
    </citation>
    <scope>IDENTIFICATION</scope>
</reference>
<feature type="compositionally biased region" description="Polar residues" evidence="14">
    <location>
        <begin position="909"/>
        <end position="918"/>
    </location>
</feature>
<comment type="pathway">
    <text evidence="3">Protein modification; protein ubiquitination.</text>
</comment>
<keyword evidence="15" id="KW-1133">Transmembrane helix</keyword>
<dbReference type="InterPro" id="IPR018957">
    <property type="entry name" value="Znf_C3HC4_RING-type"/>
</dbReference>
<dbReference type="GO" id="GO:0006511">
    <property type="term" value="P:ubiquitin-dependent protein catabolic process"/>
    <property type="evidence" value="ECO:0007669"/>
    <property type="project" value="InterPro"/>
</dbReference>
<evidence type="ECO:0000256" key="4">
    <source>
        <dbReference type="ARBA" id="ARBA00010800"/>
    </source>
</evidence>
<dbReference type="InterPro" id="IPR017907">
    <property type="entry name" value="Znf_RING_CS"/>
</dbReference>
<feature type="compositionally biased region" description="Basic and acidic residues" evidence="14">
    <location>
        <begin position="1168"/>
        <end position="1177"/>
    </location>
</feature>
<evidence type="ECO:0000256" key="12">
    <source>
        <dbReference type="ARBA" id="ARBA00023136"/>
    </source>
</evidence>
<feature type="compositionally biased region" description="Polar residues" evidence="14">
    <location>
        <begin position="1090"/>
        <end position="1107"/>
    </location>
</feature>
<dbReference type="FunFam" id="3.30.40.10:FF:000062">
    <property type="entry name" value="E3 ubiquitin-protein ligase RNF185"/>
    <property type="match status" value="1"/>
</dbReference>
<dbReference type="SUPFAM" id="SSF160350">
    <property type="entry name" value="Rnp2-like"/>
    <property type="match status" value="1"/>
</dbReference>
<keyword evidence="9 13" id="KW-0863">Zinc-finger</keyword>
<keyword evidence="12 15" id="KW-0472">Membrane</keyword>
<dbReference type="Gene3D" id="1.25.40.1040">
    <property type="match status" value="1"/>
</dbReference>
<dbReference type="InterPro" id="IPR011990">
    <property type="entry name" value="TPR-like_helical_dom_sf"/>
</dbReference>
<evidence type="ECO:0000256" key="2">
    <source>
        <dbReference type="ARBA" id="ARBA00004308"/>
    </source>
</evidence>
<evidence type="ECO:0000256" key="11">
    <source>
        <dbReference type="ARBA" id="ARBA00022833"/>
    </source>
</evidence>
<feature type="compositionally biased region" description="Polar residues" evidence="14">
    <location>
        <begin position="1060"/>
        <end position="1069"/>
    </location>
</feature>
<dbReference type="InterPro" id="IPR045103">
    <property type="entry name" value="RNF5/RNF185-like"/>
</dbReference>
<evidence type="ECO:0000313" key="19">
    <source>
        <dbReference type="WBParaSite" id="HDID_0000926101-mRNA-1"/>
    </source>
</evidence>
<feature type="compositionally biased region" description="Basic residues" evidence="14">
    <location>
        <begin position="896"/>
        <end position="905"/>
    </location>
</feature>
<gene>
    <name evidence="17" type="ORF">HDID_LOCUS9259</name>
</gene>
<evidence type="ECO:0000256" key="10">
    <source>
        <dbReference type="ARBA" id="ARBA00022786"/>
    </source>
</evidence>
<dbReference type="GO" id="GO:0030677">
    <property type="term" value="C:ribonuclease P complex"/>
    <property type="evidence" value="ECO:0007669"/>
    <property type="project" value="InterPro"/>
</dbReference>
<dbReference type="PROSITE" id="PS00518">
    <property type="entry name" value="ZF_RING_1"/>
    <property type="match status" value="1"/>
</dbReference>
<evidence type="ECO:0000256" key="8">
    <source>
        <dbReference type="ARBA" id="ARBA00022723"/>
    </source>
</evidence>
<feature type="domain" description="RING-type" evidence="16">
    <location>
        <begin position="1112"/>
        <end position="1153"/>
    </location>
</feature>
<dbReference type="GO" id="GO:0001682">
    <property type="term" value="P:tRNA 5'-leader removal"/>
    <property type="evidence" value="ECO:0007669"/>
    <property type="project" value="InterPro"/>
</dbReference>
<dbReference type="EC" id="2.3.2.27" evidence="5"/>
<dbReference type="Pfam" id="PF09797">
    <property type="entry name" value="NatB_MDM20"/>
    <property type="match status" value="1"/>
</dbReference>
<dbReference type="Gene3D" id="3.30.70.3250">
    <property type="entry name" value="Ribonuclease P, Pop5 subunit"/>
    <property type="match status" value="1"/>
</dbReference>
<dbReference type="PROSITE" id="PS50089">
    <property type="entry name" value="ZF_RING_2"/>
    <property type="match status" value="1"/>
</dbReference>
<reference evidence="17 18" key="2">
    <citation type="submission" date="2018-11" db="EMBL/GenBank/DDBJ databases">
        <authorList>
            <consortium name="Pathogen Informatics"/>
        </authorList>
    </citation>
    <scope>NUCLEOTIDE SEQUENCE [LARGE SCALE GENOMIC DNA]</scope>
</reference>
<comment type="catalytic activity">
    <reaction evidence="1">
        <text>S-ubiquitinyl-[E2 ubiquitin-conjugating enzyme]-L-cysteine + [acceptor protein]-L-lysine = [E2 ubiquitin-conjugating enzyme]-L-cysteine + N(6)-ubiquitinyl-[acceptor protein]-L-lysine.</text>
        <dbReference type="EC" id="2.3.2.27"/>
    </reaction>
</comment>
<feature type="region of interest" description="Disordered" evidence="14">
    <location>
        <begin position="1049"/>
        <end position="1107"/>
    </location>
</feature>
<dbReference type="GO" id="GO:0008270">
    <property type="term" value="F:zinc ion binding"/>
    <property type="evidence" value="ECO:0007669"/>
    <property type="project" value="UniProtKB-KW"/>
</dbReference>
<dbReference type="PANTHER" id="PTHR12313">
    <property type="entry name" value="E3 UBIQUITIN-PROTEIN LIGASE RNF5-RELATED"/>
    <property type="match status" value="1"/>
</dbReference>
<dbReference type="WBParaSite" id="HDID_0000926101-mRNA-1">
    <property type="protein sequence ID" value="HDID_0000926101-mRNA-1"/>
    <property type="gene ID" value="HDID_0000926101"/>
</dbReference>
<evidence type="ECO:0000256" key="7">
    <source>
        <dbReference type="ARBA" id="ARBA00022694"/>
    </source>
</evidence>
<keyword evidence="15" id="KW-0812">Transmembrane</keyword>
<dbReference type="InterPro" id="IPR002759">
    <property type="entry name" value="Pop5/Rpp14/Rnp2-like"/>
</dbReference>
<dbReference type="InterPro" id="IPR038085">
    <property type="entry name" value="Rnp2-like_sf"/>
</dbReference>
<dbReference type="Gene3D" id="3.30.40.10">
    <property type="entry name" value="Zinc/RING finger domain, C3HC4 (zinc finger)"/>
    <property type="match status" value="1"/>
</dbReference>
<dbReference type="InterPro" id="IPR013083">
    <property type="entry name" value="Znf_RING/FYVE/PHD"/>
</dbReference>
<proteinExistence type="inferred from homology"/>
<dbReference type="Proteomes" id="UP000274504">
    <property type="component" value="Unassembled WGS sequence"/>
</dbReference>
<feature type="region of interest" description="Disordered" evidence="14">
    <location>
        <begin position="1166"/>
        <end position="1198"/>
    </location>
</feature>
<comment type="similarity">
    <text evidence="4">Belongs to the eukaryotic/archaeal RNase P protein component 2 family.</text>
</comment>
<evidence type="ECO:0000313" key="17">
    <source>
        <dbReference type="EMBL" id="VDL61577.1"/>
    </source>
</evidence>
<dbReference type="GO" id="GO:0005783">
    <property type="term" value="C:endoplasmic reticulum"/>
    <property type="evidence" value="ECO:0007669"/>
    <property type="project" value="InterPro"/>
</dbReference>
<dbReference type="InterPro" id="IPR019183">
    <property type="entry name" value="NAA25_NatB_aux_su"/>
</dbReference>
<feature type="compositionally biased region" description="Basic and acidic residues" evidence="14">
    <location>
        <begin position="1076"/>
        <end position="1087"/>
    </location>
</feature>
<evidence type="ECO:0000256" key="1">
    <source>
        <dbReference type="ARBA" id="ARBA00000900"/>
    </source>
</evidence>
<dbReference type="InterPro" id="IPR001841">
    <property type="entry name" value="Znf_RING"/>
</dbReference>
<protein>
    <recommendedName>
        <fullName evidence="5">RING-type E3 ubiquitin transferase</fullName>
        <ecNumber evidence="5">2.3.2.27</ecNumber>
    </recommendedName>
</protein>
<evidence type="ECO:0000259" key="16">
    <source>
        <dbReference type="PROSITE" id="PS50089"/>
    </source>
</evidence>
<organism evidence="19">
    <name type="scientific">Hymenolepis diminuta</name>
    <name type="common">Rat tapeworm</name>
    <dbReference type="NCBI Taxonomy" id="6216"/>
    <lineage>
        <taxon>Eukaryota</taxon>
        <taxon>Metazoa</taxon>
        <taxon>Spiralia</taxon>
        <taxon>Lophotrochozoa</taxon>
        <taxon>Platyhelminthes</taxon>
        <taxon>Cestoda</taxon>
        <taxon>Eucestoda</taxon>
        <taxon>Cyclophyllidea</taxon>
        <taxon>Hymenolepididae</taxon>
        <taxon>Hymenolepis</taxon>
    </lineage>
</organism>
<dbReference type="GO" id="GO:0061630">
    <property type="term" value="F:ubiquitin protein ligase activity"/>
    <property type="evidence" value="ECO:0007669"/>
    <property type="project" value="UniProtKB-EC"/>
</dbReference>
<keyword evidence="6" id="KW-0808">Transferase</keyword>
<dbReference type="SUPFAM" id="SSF48452">
    <property type="entry name" value="TPR-like"/>
    <property type="match status" value="1"/>
</dbReference>
<dbReference type="Pfam" id="PF00097">
    <property type="entry name" value="zf-C3HC4"/>
    <property type="match status" value="1"/>
</dbReference>
<sequence>MFAELESNDERLHEAFGLLEYKNTKRAITEINKSLKKNPKSPSANALKALILLRSSKLSEAYELMTSVMQGTPADRDTLQFLSIFFRELKKEETLESYLKSALRKYPENKDLHLGLFYIYVRSCNFNAQQATARKLCQIDNSDRSYKFWMALSTMLQGEKDAASATRLFLPLAEKMLVKALNDGHFTSHDDFSVYLSILLRLNKFEEVNKLLNDEKLIGLLNTLDYDHDYNPLLLKVNSHLGNWAEMVKISEKLLDVDADNWLAWESLLRHCFDDEGRRKTVLELIEKYLKASPKSRGPRLAMIDFSANLIKLDIKHPKAEESFCVQLVKDYFRDFSRKPVGSLDLAFVIPLLVKSDSARISLVKSLLKEAGAYQKLPKLSEDDKIHSEVCAYRLARTNGVPIDLVELINNYQTRAMVPLPDEKDLTKETIAYDGLLQLAVSELLDPVARDDKMTENGLGRILLAAHWLSEIGLRQSPANHFMRLKLAAILSPFGGLACVGRLLQELKALNMKEILYISNCHVAITPGPFLAAFGNRSLVSISSASDQQYANLVSFYEGTINRVRGIQREMENCLMRSYRRNAFGSVHETTQFLQMLGRTDVFVLAQAELIYNKVLVKCDCFDDFLERIGQCSSEVTRIKEALANIYDNRDFSVVPEFYHKIPDENNRKLSFDNLRAWTSLRLDVINLIGTCSKLVMKAVPCIDMISSGNVSEHSTKNLADIVRTIDEQEDALAAHLNTYGDVASAFESSKFKYTDLLFIPEMVCTTPPPLPSTTMTSFYFHGPFYQTLVNGIDVLKFLTGLLEDKSSKSLVIDAHPSLHNLFKPLLQFLGESSFISGLPSPPQNASSLTDALNPSAVLVGLAVALETLSLAVVLATSVVAMLRPRSMAHQSHVNKSSKKGKKKQQQSNETKTQNVVTSPVAKHLDQAAIVIRTILMPQIQHIAAKLQELSQTWADWSSEKAAKALTATAEEAAKATLTTIIEANEAFPWLPTSSSDIPPSIYKQIASDLTCGFTELAEAFGRKTTALSNALCEIECFASLKISDDDNPDFMDAAGEHGSSPSSQLDSTRTQRRTARNEDVNRKEGEAGPSTSSSAEQQQTPSTSTSGNFECNICLDQATDAVVSRCGHLFCWPCLHQWMEVKKARAVCPVCKAAISRDSVIPLYGRGADHKQDPRNKVPPRPQGVRAEPEQQRDSPFSPFNIFGGNADVGGGGGGRDYQVSFGIFPFPFGFLTTSFSLGGGGNRAATTDADGQNNNQAEAEVLSKFFLALAIFFIVWLLLSTEMVRVKYRYIVSIVSVGSPSFGKCASQGVQNRAAFPGYSMTLSSSMTTNSNSNSENVLYRAIRQSVQTAHGSFGVGRMMSRFKVIYWNPVSGLLIIRVLRGLTTEQMTSALSLITSVHDGSVVRPAVIDVIHRSGTVRCCQRFVMDYYKTQLSTCISGVKETAIARAVVRGLLESKPPTLAADS</sequence>
<dbReference type="SUPFAM" id="SSF57850">
    <property type="entry name" value="RING/U-box"/>
    <property type="match status" value="1"/>
</dbReference>